<gene>
    <name evidence="7" type="ORF">DdX_09418</name>
</gene>
<evidence type="ECO:0000256" key="5">
    <source>
        <dbReference type="SAM" id="Phobius"/>
    </source>
</evidence>
<dbReference type="PROSITE" id="PS50127">
    <property type="entry name" value="UBC_2"/>
    <property type="match status" value="1"/>
</dbReference>
<sequence length="652" mass="73376">MREISVYLLNWERYRRTEASLLIAFITAVLCQSNRGNSHQTYPEMNACAQAYPHFSDRRQCGIHDSKLLNGWICDPDNIISMSEVYVIDDTLRRVYSQKSQNCQCSSQILGGKQQKSKSKRPCWYKFAFAFLRDLGPVVPTSKDSYMNDLCSNFSLLPQHLQANRRDNSINAETAFLYAQNYVRVVRENWAIGECGEDILVLTVQNPPKQLVSKSSKGALPSSTPMVFVSYGSHVVEQFGVVDTYTLPYAVEPLRRIVDEANSNLRNAYPLNKVLNNLVLRTVDALQRVERALKSQHPRSHVPMWAWAIFGACGITFIMMGVGMFLIRTRARRGYQRGKSGNVDPAMRRWKAGFVGEDVQSNAQQKPNTYANLINIMMPHAKQAPSNMPQQDSMQGMEGSSSTSSNTSNASAIRALQMELKSLQTSPIEGFTVTCDNENILNWTVVIFGPPGTLYQGGYFKAELEFPTNYPNSPPTMRFLNKVWHPNVYENGDLCISILHPPVDDPHSGEMPSERWNPTQSVRTILLSVISLLSEPNTSSPANVDASVSYRKWKDSNGADAEYADIIKKQVQTSKLEAAKDNVVVPETPQQYIEYYAQLREKDKAREEELKAEMMGQLKKLGDLCLKPFGLSTESFEMAPQSGGGYSIRMKK</sequence>
<keyword evidence="5" id="KW-1133">Transmembrane helix</keyword>
<keyword evidence="2" id="KW-0833">Ubl conjugation pathway</keyword>
<dbReference type="PANTHER" id="PTHR24067">
    <property type="entry name" value="UBIQUITIN-CONJUGATING ENZYME E2"/>
    <property type="match status" value="1"/>
</dbReference>
<dbReference type="InterPro" id="IPR000608">
    <property type="entry name" value="UBC"/>
</dbReference>
<dbReference type="PROSITE" id="PS00183">
    <property type="entry name" value="UBC_1"/>
    <property type="match status" value="1"/>
</dbReference>
<evidence type="ECO:0000256" key="2">
    <source>
        <dbReference type="ARBA" id="ARBA00022786"/>
    </source>
</evidence>
<proteinExistence type="predicted"/>
<dbReference type="CDD" id="cd23803">
    <property type="entry name" value="UBCc_UBE2R"/>
    <property type="match status" value="1"/>
</dbReference>
<dbReference type="GO" id="GO:0032446">
    <property type="term" value="P:protein modification by small protein conjugation"/>
    <property type="evidence" value="ECO:0007669"/>
    <property type="project" value="UniProtKB-ARBA"/>
</dbReference>
<comment type="caution">
    <text evidence="7">The sequence shown here is derived from an EMBL/GenBank/DDBJ whole genome shotgun (WGS) entry which is preliminary data.</text>
</comment>
<dbReference type="GO" id="GO:0016740">
    <property type="term" value="F:transferase activity"/>
    <property type="evidence" value="ECO:0007669"/>
    <property type="project" value="UniProtKB-KW"/>
</dbReference>
<accession>A0AAD4N606</accession>
<feature type="compositionally biased region" description="Polar residues" evidence="4">
    <location>
        <begin position="384"/>
        <end position="394"/>
    </location>
</feature>
<dbReference type="EMBL" id="JAKKPZ010000017">
    <property type="protein sequence ID" value="KAI1712791.1"/>
    <property type="molecule type" value="Genomic_DNA"/>
</dbReference>
<keyword evidence="1" id="KW-0808">Transferase</keyword>
<dbReference type="Pfam" id="PF00179">
    <property type="entry name" value="UQ_con"/>
    <property type="match status" value="1"/>
</dbReference>
<keyword evidence="8" id="KW-1185">Reference proteome</keyword>
<feature type="domain" description="UBC core" evidence="6">
    <location>
        <begin position="411"/>
        <end position="576"/>
    </location>
</feature>
<dbReference type="InterPro" id="IPR050113">
    <property type="entry name" value="Ub_conjugating_enzyme"/>
</dbReference>
<name>A0AAD4N606_9BILA</name>
<dbReference type="SMART" id="SM00212">
    <property type="entry name" value="UBCc"/>
    <property type="match status" value="1"/>
</dbReference>
<feature type="active site" description="Glycyl thioester intermediate" evidence="3">
    <location>
        <position position="495"/>
    </location>
</feature>
<protein>
    <submittedName>
        <fullName evidence="7">Ubiquitin-conjugating enzyme domain-containing protein</fullName>
    </submittedName>
</protein>
<reference evidence="7" key="1">
    <citation type="submission" date="2022-01" db="EMBL/GenBank/DDBJ databases">
        <title>Genome Sequence Resource for Two Populations of Ditylenchus destructor, the Migratory Endoparasitic Phytonematode.</title>
        <authorList>
            <person name="Zhang H."/>
            <person name="Lin R."/>
            <person name="Xie B."/>
        </authorList>
    </citation>
    <scope>NUCLEOTIDE SEQUENCE</scope>
    <source>
        <strain evidence="7">BazhouSP</strain>
    </source>
</reference>
<evidence type="ECO:0000256" key="3">
    <source>
        <dbReference type="PROSITE-ProRule" id="PRU10133"/>
    </source>
</evidence>
<dbReference type="Gene3D" id="3.10.110.10">
    <property type="entry name" value="Ubiquitin Conjugating Enzyme"/>
    <property type="match status" value="1"/>
</dbReference>
<dbReference type="InterPro" id="IPR023313">
    <property type="entry name" value="UBQ-conjugating_AS"/>
</dbReference>
<evidence type="ECO:0000256" key="4">
    <source>
        <dbReference type="SAM" id="MobiDB-lite"/>
    </source>
</evidence>
<dbReference type="FunFam" id="3.10.110.10:FF:000051">
    <property type="entry name" value="ubiquitin-conjugating enzyme E2 R2-like"/>
    <property type="match status" value="1"/>
</dbReference>
<evidence type="ECO:0000313" key="7">
    <source>
        <dbReference type="EMBL" id="KAI1712791.1"/>
    </source>
</evidence>
<dbReference type="AlphaFoldDB" id="A0AAD4N606"/>
<evidence type="ECO:0000256" key="1">
    <source>
        <dbReference type="ARBA" id="ARBA00022679"/>
    </source>
</evidence>
<dbReference type="InterPro" id="IPR016135">
    <property type="entry name" value="UBQ-conjugating_enzyme/RWD"/>
</dbReference>
<keyword evidence="5" id="KW-0472">Membrane</keyword>
<evidence type="ECO:0000313" key="8">
    <source>
        <dbReference type="Proteomes" id="UP001201812"/>
    </source>
</evidence>
<evidence type="ECO:0000259" key="6">
    <source>
        <dbReference type="PROSITE" id="PS50127"/>
    </source>
</evidence>
<feature type="compositionally biased region" description="Low complexity" evidence="4">
    <location>
        <begin position="400"/>
        <end position="409"/>
    </location>
</feature>
<feature type="region of interest" description="Disordered" evidence="4">
    <location>
        <begin position="382"/>
        <end position="409"/>
    </location>
</feature>
<dbReference type="Proteomes" id="UP001201812">
    <property type="component" value="Unassembled WGS sequence"/>
</dbReference>
<keyword evidence="5" id="KW-0812">Transmembrane</keyword>
<feature type="transmembrane region" description="Helical" evidence="5">
    <location>
        <begin position="304"/>
        <end position="327"/>
    </location>
</feature>
<dbReference type="SUPFAM" id="SSF54495">
    <property type="entry name" value="UBC-like"/>
    <property type="match status" value="1"/>
</dbReference>
<organism evidence="7 8">
    <name type="scientific">Ditylenchus destructor</name>
    <dbReference type="NCBI Taxonomy" id="166010"/>
    <lineage>
        <taxon>Eukaryota</taxon>
        <taxon>Metazoa</taxon>
        <taxon>Ecdysozoa</taxon>
        <taxon>Nematoda</taxon>
        <taxon>Chromadorea</taxon>
        <taxon>Rhabditida</taxon>
        <taxon>Tylenchina</taxon>
        <taxon>Tylenchomorpha</taxon>
        <taxon>Sphaerularioidea</taxon>
        <taxon>Anguinidae</taxon>
        <taxon>Anguininae</taxon>
        <taxon>Ditylenchus</taxon>
    </lineage>
</organism>